<name>A0A8S1RWB9_PAROT</name>
<evidence type="ECO:0000313" key="1">
    <source>
        <dbReference type="EMBL" id="CAD8131633.1"/>
    </source>
</evidence>
<sequence>MNPLFLYDQRVLIQQQLLLQQLVQYNSMIALRNACSFQVQQCQQIQPQSPLEIQTNEQKTIKNDEINDELSSFELSKSLRLSKNIKKSKETKSNKANTSLKQTKKRIFLSMKDIKDVQYKKYKITNDHQNDEVVKNQEEKI</sequence>
<protein>
    <submittedName>
        <fullName evidence="1">Uncharacterized protein</fullName>
    </submittedName>
</protein>
<evidence type="ECO:0000313" key="2">
    <source>
        <dbReference type="Proteomes" id="UP000683925"/>
    </source>
</evidence>
<gene>
    <name evidence="1" type="ORF">POCTA_138.1.T0030023</name>
</gene>
<accession>A0A8S1RWB9</accession>
<keyword evidence="2" id="KW-1185">Reference proteome</keyword>
<proteinExistence type="predicted"/>
<reference evidence="1" key="1">
    <citation type="submission" date="2021-01" db="EMBL/GenBank/DDBJ databases">
        <authorList>
            <consortium name="Genoscope - CEA"/>
            <person name="William W."/>
        </authorList>
    </citation>
    <scope>NUCLEOTIDE SEQUENCE</scope>
</reference>
<dbReference type="EMBL" id="CAJJDP010000001">
    <property type="protein sequence ID" value="CAD8131633.1"/>
    <property type="molecule type" value="Genomic_DNA"/>
</dbReference>
<dbReference type="Proteomes" id="UP000683925">
    <property type="component" value="Unassembled WGS sequence"/>
</dbReference>
<dbReference type="AlphaFoldDB" id="A0A8S1RWB9"/>
<comment type="caution">
    <text evidence="1">The sequence shown here is derived from an EMBL/GenBank/DDBJ whole genome shotgun (WGS) entry which is preliminary data.</text>
</comment>
<dbReference type="OMA" id="VQQCQQI"/>
<dbReference type="OrthoDB" id="310580at2759"/>
<organism evidence="1 2">
    <name type="scientific">Paramecium octaurelia</name>
    <dbReference type="NCBI Taxonomy" id="43137"/>
    <lineage>
        <taxon>Eukaryota</taxon>
        <taxon>Sar</taxon>
        <taxon>Alveolata</taxon>
        <taxon>Ciliophora</taxon>
        <taxon>Intramacronucleata</taxon>
        <taxon>Oligohymenophorea</taxon>
        <taxon>Peniculida</taxon>
        <taxon>Parameciidae</taxon>
        <taxon>Paramecium</taxon>
    </lineage>
</organism>